<sequence>MTQADIDRASRAYYDEQLAISAGLINSVLRWWRTLSWRAVQTDSDALWETYRDMVSDARDRSHTAGTEYHNRIRELALDHPSTFRGGERDSAAEARQAATSFFVQTAPVTREIQRGRLDDPEFVAELDEFMSRAGTNLARDGGRLAEQGGRDALADARDNDPEVIGYYRKTDADPCGFCAMLASRGLVYTESRNSSRRTRSWVDEQDPDQYHPDCHCQTLPLFQGVSMPAEDRRKADEYERLWKDTEGSGAEQLKNFRDAFDADRRARRANA</sequence>
<organism evidence="1 2">
    <name type="scientific">Streptomyces phage Sycamore</name>
    <dbReference type="NCBI Taxonomy" id="2767589"/>
    <lineage>
        <taxon>Viruses</taxon>
        <taxon>Duplodnaviria</taxon>
        <taxon>Heunggongvirae</taxon>
        <taxon>Uroviricota</taxon>
        <taxon>Caudoviricetes</taxon>
        <taxon>Colingsworthviridae</taxon>
        <taxon>Sycamorevirus</taxon>
        <taxon>Sycamorevirus sycamore</taxon>
    </lineage>
</organism>
<name>A0A873WGT2_9CAUD</name>
<keyword evidence="1" id="KW-0378">Hydrolase</keyword>
<dbReference type="InterPro" id="IPR057369">
    <property type="entry name" value="VG15"/>
</dbReference>
<keyword evidence="1" id="KW-0645">Protease</keyword>
<accession>A0A873WGT2</accession>
<evidence type="ECO:0000313" key="2">
    <source>
        <dbReference type="Proteomes" id="UP000663175"/>
    </source>
</evidence>
<evidence type="ECO:0000313" key="1">
    <source>
        <dbReference type="EMBL" id="QPB09543.1"/>
    </source>
</evidence>
<proteinExistence type="predicted"/>
<dbReference type="GO" id="GO:0006508">
    <property type="term" value="P:proteolysis"/>
    <property type="evidence" value="ECO:0007669"/>
    <property type="project" value="UniProtKB-KW"/>
</dbReference>
<protein>
    <submittedName>
        <fullName evidence="1">Capsid maturation protease</fullName>
    </submittedName>
</protein>
<dbReference type="GO" id="GO:0008233">
    <property type="term" value="F:peptidase activity"/>
    <property type="evidence" value="ECO:0007669"/>
    <property type="project" value="UniProtKB-KW"/>
</dbReference>
<dbReference type="Pfam" id="PF25310">
    <property type="entry name" value="VG15"/>
    <property type="match status" value="1"/>
</dbReference>
<dbReference type="Proteomes" id="UP000663175">
    <property type="component" value="Segment"/>
</dbReference>
<reference evidence="1" key="1">
    <citation type="submission" date="2020-07" db="EMBL/GenBank/DDBJ databases">
        <title>Complete genome sequence of Streptomyces phage Sycamore.</title>
        <authorList>
            <person name="Zhang X.-H."/>
            <person name="Rivera M."/>
            <person name="Marquez A."/>
            <person name="Clark J.D."/>
            <person name="Hernandez I."/>
            <person name="Liu M."/>
            <person name="Burrowes B.H."/>
        </authorList>
    </citation>
    <scope>NUCLEOTIDE SEQUENCE</scope>
</reference>
<keyword evidence="2" id="KW-1185">Reference proteome</keyword>
<dbReference type="EMBL" id="MT701593">
    <property type="protein sequence ID" value="QPB09543.1"/>
    <property type="molecule type" value="Genomic_DNA"/>
</dbReference>
<gene>
    <name evidence="1" type="ORF">CPT_Sycamore_003</name>
</gene>